<dbReference type="EMBL" id="KZ678140">
    <property type="protein sequence ID" value="PSN63078.1"/>
    <property type="molecule type" value="Genomic_DNA"/>
</dbReference>
<protein>
    <submittedName>
        <fullName evidence="3">Uncharacterized protein</fullName>
    </submittedName>
</protein>
<feature type="transmembrane region" description="Helical" evidence="2">
    <location>
        <begin position="124"/>
        <end position="144"/>
    </location>
</feature>
<keyword evidence="2" id="KW-0472">Membrane</keyword>
<dbReference type="STRING" id="1448308.A0A2T2NDF5"/>
<dbReference type="Proteomes" id="UP000240883">
    <property type="component" value="Unassembled WGS sequence"/>
</dbReference>
<keyword evidence="2" id="KW-0812">Transmembrane</keyword>
<proteinExistence type="predicted"/>
<evidence type="ECO:0000256" key="1">
    <source>
        <dbReference type="SAM" id="MobiDB-lite"/>
    </source>
</evidence>
<accession>A0A2T2NDF5</accession>
<evidence type="ECO:0000256" key="2">
    <source>
        <dbReference type="SAM" id="Phobius"/>
    </source>
</evidence>
<dbReference type="OrthoDB" id="202545at2759"/>
<evidence type="ECO:0000313" key="4">
    <source>
        <dbReference type="Proteomes" id="UP000240883"/>
    </source>
</evidence>
<feature type="compositionally biased region" description="Low complexity" evidence="1">
    <location>
        <begin position="15"/>
        <end position="29"/>
    </location>
</feature>
<reference evidence="3 4" key="1">
    <citation type="journal article" date="2018" name="Front. Microbiol.">
        <title>Genome-Wide Analysis of Corynespora cassiicola Leaf Fall Disease Putative Effectors.</title>
        <authorList>
            <person name="Lopez D."/>
            <person name="Ribeiro S."/>
            <person name="Label P."/>
            <person name="Fumanal B."/>
            <person name="Venisse J.S."/>
            <person name="Kohler A."/>
            <person name="de Oliveira R.R."/>
            <person name="Labutti K."/>
            <person name="Lipzen A."/>
            <person name="Lail K."/>
            <person name="Bauer D."/>
            <person name="Ohm R.A."/>
            <person name="Barry K.W."/>
            <person name="Spatafora J."/>
            <person name="Grigoriev I.V."/>
            <person name="Martin F.M."/>
            <person name="Pujade-Renaud V."/>
        </authorList>
    </citation>
    <scope>NUCLEOTIDE SEQUENCE [LARGE SCALE GENOMIC DNA]</scope>
    <source>
        <strain evidence="3 4">Philippines</strain>
    </source>
</reference>
<dbReference type="PANTHER" id="PTHR42044">
    <property type="entry name" value="DUF676 DOMAIN-CONTAINING PROTEIN-RELATED"/>
    <property type="match status" value="1"/>
</dbReference>
<dbReference type="AlphaFoldDB" id="A0A2T2NDF5"/>
<name>A0A2T2NDF5_CORCC</name>
<organism evidence="3 4">
    <name type="scientific">Corynespora cassiicola Philippines</name>
    <dbReference type="NCBI Taxonomy" id="1448308"/>
    <lineage>
        <taxon>Eukaryota</taxon>
        <taxon>Fungi</taxon>
        <taxon>Dikarya</taxon>
        <taxon>Ascomycota</taxon>
        <taxon>Pezizomycotina</taxon>
        <taxon>Dothideomycetes</taxon>
        <taxon>Pleosporomycetidae</taxon>
        <taxon>Pleosporales</taxon>
        <taxon>Corynesporascaceae</taxon>
        <taxon>Corynespora</taxon>
    </lineage>
</organism>
<keyword evidence="2" id="KW-1133">Transmembrane helix</keyword>
<feature type="region of interest" description="Disordered" evidence="1">
    <location>
        <begin position="1"/>
        <end position="29"/>
    </location>
</feature>
<keyword evidence="4" id="KW-1185">Reference proteome</keyword>
<sequence>MNHTSTSSNPPPGPLYLQNPQEQQQQQQLQTYTLTPPTSRKSSLPDISTMPSTYATNAVKLIPSRTDTTTSTPTPWTGDPFALCVADAKLFFSLARTLPGILNPWNTWPCKELDELYPYSAQNLLCLALHLILMVLQGFFVLSLPFMVALPIWAVGAYSAAVMGVTWGVAQVLNGNEGIFESDVDLGPEGQEHEDECWIYLNGVSVGKHWLKGNVNRLALTFRRPIIGVHNRTYGIIFDLIQCIIERNFSYATLDIRTSYAVIKNRLLTEEYKTVILILHSQGGIEGGLILDWLLSELPHDIVNKLEIYTFGSAANHFNNPHRNSNYMLAAKSPTISCRNDKAVRHIEHYADHGDFVARWGVLSFTRMQNRYMGRVFVNPATGHLLNQHYLNAMFPLGEDKRVREDNSFMDMDVIFAGNAVDAPEGFLDHLSQNGQTVVGAEVVDIHSPVEPISRKKTEDVLAAKLANRKFKVREFSRLWCYRNGGSPDN</sequence>
<dbReference type="PANTHER" id="PTHR42044:SF2">
    <property type="entry name" value="DUF676 DOMAIN-CONTAINING PROTEIN"/>
    <property type="match status" value="1"/>
</dbReference>
<gene>
    <name evidence="3" type="ORF">BS50DRAFT_576896</name>
</gene>
<evidence type="ECO:0000313" key="3">
    <source>
        <dbReference type="EMBL" id="PSN63078.1"/>
    </source>
</evidence>